<evidence type="ECO:0000313" key="6">
    <source>
        <dbReference type="EMBL" id="MFD1677931.1"/>
    </source>
</evidence>
<feature type="domain" description="HTH tetR-type" evidence="5">
    <location>
        <begin position="3"/>
        <end position="63"/>
    </location>
</feature>
<name>A0ABW4JPV9_9BACL</name>
<evidence type="ECO:0000256" key="3">
    <source>
        <dbReference type="ARBA" id="ARBA00023163"/>
    </source>
</evidence>
<dbReference type="InterPro" id="IPR036271">
    <property type="entry name" value="Tet_transcr_reg_TetR-rel_C_sf"/>
</dbReference>
<dbReference type="SUPFAM" id="SSF46689">
    <property type="entry name" value="Homeodomain-like"/>
    <property type="match status" value="1"/>
</dbReference>
<dbReference type="Proteomes" id="UP001597079">
    <property type="component" value="Unassembled WGS sequence"/>
</dbReference>
<evidence type="ECO:0000256" key="1">
    <source>
        <dbReference type="ARBA" id="ARBA00023015"/>
    </source>
</evidence>
<feature type="DNA-binding region" description="H-T-H motif" evidence="4">
    <location>
        <begin position="26"/>
        <end position="45"/>
    </location>
</feature>
<evidence type="ECO:0000256" key="4">
    <source>
        <dbReference type="PROSITE-ProRule" id="PRU00335"/>
    </source>
</evidence>
<proteinExistence type="predicted"/>
<dbReference type="Pfam" id="PF00440">
    <property type="entry name" value="TetR_N"/>
    <property type="match status" value="1"/>
</dbReference>
<gene>
    <name evidence="6" type="ORF">ACFSB2_25015</name>
</gene>
<keyword evidence="3" id="KW-0804">Transcription</keyword>
<evidence type="ECO:0000256" key="2">
    <source>
        <dbReference type="ARBA" id="ARBA00023125"/>
    </source>
</evidence>
<keyword evidence="7" id="KW-1185">Reference proteome</keyword>
<dbReference type="InterPro" id="IPR009057">
    <property type="entry name" value="Homeodomain-like_sf"/>
</dbReference>
<dbReference type="RefSeq" id="WP_377945862.1">
    <property type="nucleotide sequence ID" value="NZ_JBHUCX010000099.1"/>
</dbReference>
<dbReference type="PRINTS" id="PR00455">
    <property type="entry name" value="HTHTETR"/>
</dbReference>
<organism evidence="6 7">
    <name type="scientific">Alicyclobacillus fodiniaquatilis</name>
    <dbReference type="NCBI Taxonomy" id="1661150"/>
    <lineage>
        <taxon>Bacteria</taxon>
        <taxon>Bacillati</taxon>
        <taxon>Bacillota</taxon>
        <taxon>Bacilli</taxon>
        <taxon>Bacillales</taxon>
        <taxon>Alicyclobacillaceae</taxon>
        <taxon>Alicyclobacillus</taxon>
    </lineage>
</organism>
<sequence>MDDSNQIRILQAADELFNTRGYKSVTISDLAEKLGMSKKTIYQSFSGKEEIAAAVMESVMGRIADRFEQMEPGDDPIAALRSTLTQVKGEIVHLNPIFLEDIQKLLPDVWQRVQEFRVHKIMQIEHAIRAAQQLGLATEIDARLATVVFLETVQSLIRPDSLARHGFSIHEALDALIDIFVSGIAKRRTD</sequence>
<accession>A0ABW4JPV9</accession>
<dbReference type="EMBL" id="JBHUCX010000099">
    <property type="protein sequence ID" value="MFD1677931.1"/>
    <property type="molecule type" value="Genomic_DNA"/>
</dbReference>
<keyword evidence="2 4" id="KW-0238">DNA-binding</keyword>
<dbReference type="InterPro" id="IPR050109">
    <property type="entry name" value="HTH-type_TetR-like_transc_reg"/>
</dbReference>
<evidence type="ECO:0000259" key="5">
    <source>
        <dbReference type="PROSITE" id="PS50977"/>
    </source>
</evidence>
<dbReference type="PANTHER" id="PTHR30055">
    <property type="entry name" value="HTH-TYPE TRANSCRIPTIONAL REGULATOR RUTR"/>
    <property type="match status" value="1"/>
</dbReference>
<dbReference type="PROSITE" id="PS50977">
    <property type="entry name" value="HTH_TETR_2"/>
    <property type="match status" value="1"/>
</dbReference>
<dbReference type="Gene3D" id="1.10.357.10">
    <property type="entry name" value="Tetracycline Repressor, domain 2"/>
    <property type="match status" value="1"/>
</dbReference>
<dbReference type="PANTHER" id="PTHR30055:SF234">
    <property type="entry name" value="HTH-TYPE TRANSCRIPTIONAL REGULATOR BETI"/>
    <property type="match status" value="1"/>
</dbReference>
<protein>
    <submittedName>
        <fullName evidence="6">TetR/AcrR family transcriptional regulator</fullName>
    </submittedName>
</protein>
<comment type="caution">
    <text evidence="6">The sequence shown here is derived from an EMBL/GenBank/DDBJ whole genome shotgun (WGS) entry which is preliminary data.</text>
</comment>
<evidence type="ECO:0000313" key="7">
    <source>
        <dbReference type="Proteomes" id="UP001597079"/>
    </source>
</evidence>
<reference evidence="7" key="1">
    <citation type="journal article" date="2019" name="Int. J. Syst. Evol. Microbiol.">
        <title>The Global Catalogue of Microorganisms (GCM) 10K type strain sequencing project: providing services to taxonomists for standard genome sequencing and annotation.</title>
        <authorList>
            <consortium name="The Broad Institute Genomics Platform"/>
            <consortium name="The Broad Institute Genome Sequencing Center for Infectious Disease"/>
            <person name="Wu L."/>
            <person name="Ma J."/>
        </authorList>
    </citation>
    <scope>NUCLEOTIDE SEQUENCE [LARGE SCALE GENOMIC DNA]</scope>
    <source>
        <strain evidence="7">CGMCC 1.12286</strain>
    </source>
</reference>
<dbReference type="InterPro" id="IPR001647">
    <property type="entry name" value="HTH_TetR"/>
</dbReference>
<keyword evidence="1" id="KW-0805">Transcription regulation</keyword>
<dbReference type="SUPFAM" id="SSF48498">
    <property type="entry name" value="Tetracyclin repressor-like, C-terminal domain"/>
    <property type="match status" value="1"/>
</dbReference>
<dbReference type="Gene3D" id="1.10.10.60">
    <property type="entry name" value="Homeodomain-like"/>
    <property type="match status" value="1"/>
</dbReference>